<protein>
    <submittedName>
        <fullName evidence="2">Transcription factor jumonji jmjC domain-containing protein</fullName>
    </submittedName>
</protein>
<dbReference type="Proteomes" id="UP000050280">
    <property type="component" value="Unassembled WGS sequence"/>
</dbReference>
<proteinExistence type="predicted"/>
<dbReference type="InterPro" id="IPR041667">
    <property type="entry name" value="Cupin_8"/>
</dbReference>
<feature type="domain" description="JmjC" evidence="1">
    <location>
        <begin position="105"/>
        <end position="256"/>
    </location>
</feature>
<organism evidence="2 3">
    <name type="scientific">Croceitalea dokdonensis DOKDO 023</name>
    <dbReference type="NCBI Taxonomy" id="1300341"/>
    <lineage>
        <taxon>Bacteria</taxon>
        <taxon>Pseudomonadati</taxon>
        <taxon>Bacteroidota</taxon>
        <taxon>Flavobacteriia</taxon>
        <taxon>Flavobacteriales</taxon>
        <taxon>Flavobacteriaceae</taxon>
        <taxon>Croceitalea</taxon>
    </lineage>
</organism>
<dbReference type="OrthoDB" id="2942327at2"/>
<dbReference type="AlphaFoldDB" id="A0A0P7A7S4"/>
<sequence length="290" mass="34130">MQLNLTQIPRVKSLTKEAFINNYFKPQLPVVIEQAIVDWPAYQKWNLGYIKQVAGDKQVPLYDDRPVAHDEGFNQPHATMRMADYIDLLKSGPTKYRIFLWNVLKEVPVLQKDYSYPDFGIRLMKGLPMLFFGGTDSHTFMHYDIDLANIFHFHFEGKKKCILFPQSESKYLYKVPHSLIVREDIDFSHPDLKKWPALTYAKGYSTELNHGEMLYMPEGYWHYMKYISPGFSMSLRAIARRPKNFSRAIYNVLIMRYFDNMMRRIKGQSWIDYKNEKAVANTKALLGNLN</sequence>
<evidence type="ECO:0000259" key="1">
    <source>
        <dbReference type="PROSITE" id="PS51184"/>
    </source>
</evidence>
<accession>A0A0P7A7S4</accession>
<name>A0A0P7A7S4_9FLAO</name>
<reference evidence="2 3" key="1">
    <citation type="submission" date="2015-09" db="EMBL/GenBank/DDBJ databases">
        <title>Genome sequence of the marine flavobacterium Croceitalea dokdonensis DOKDO 023 that contains proton- and sodium-pumping rhodopsins.</title>
        <authorList>
            <person name="Kwon S.-K."/>
            <person name="Lee H.K."/>
            <person name="Kwak M.-J."/>
            <person name="Kim J.F."/>
        </authorList>
    </citation>
    <scope>NUCLEOTIDE SEQUENCE [LARGE SCALE GENOMIC DNA]</scope>
    <source>
        <strain evidence="2 3">DOKDO 023</strain>
    </source>
</reference>
<gene>
    <name evidence="2" type="ORF">I595_1305</name>
</gene>
<dbReference type="PROSITE" id="PS51184">
    <property type="entry name" value="JMJC"/>
    <property type="match status" value="1"/>
</dbReference>
<dbReference type="SUPFAM" id="SSF51197">
    <property type="entry name" value="Clavaminate synthase-like"/>
    <property type="match status" value="1"/>
</dbReference>
<dbReference type="PATRIC" id="fig|1300341.3.peg.1502"/>
<dbReference type="Gene3D" id="2.60.120.650">
    <property type="entry name" value="Cupin"/>
    <property type="match status" value="1"/>
</dbReference>
<comment type="caution">
    <text evidence="2">The sequence shown here is derived from an EMBL/GenBank/DDBJ whole genome shotgun (WGS) entry which is preliminary data.</text>
</comment>
<dbReference type="PANTHER" id="PTHR12461:SF105">
    <property type="entry name" value="HYPOXIA-INDUCIBLE FACTOR 1-ALPHA INHIBITOR"/>
    <property type="match status" value="1"/>
</dbReference>
<evidence type="ECO:0000313" key="3">
    <source>
        <dbReference type="Proteomes" id="UP000050280"/>
    </source>
</evidence>
<dbReference type="RefSeq" id="WP_054558461.1">
    <property type="nucleotide sequence ID" value="NZ_LDJX01000002.1"/>
</dbReference>
<dbReference type="PANTHER" id="PTHR12461">
    <property type="entry name" value="HYPOXIA-INDUCIBLE FACTOR 1 ALPHA INHIBITOR-RELATED"/>
    <property type="match status" value="1"/>
</dbReference>
<evidence type="ECO:0000313" key="2">
    <source>
        <dbReference type="EMBL" id="KPM32878.1"/>
    </source>
</evidence>
<dbReference type="STRING" id="1300341.I595_1305"/>
<dbReference type="InterPro" id="IPR003347">
    <property type="entry name" value="JmjC_dom"/>
</dbReference>
<dbReference type="EMBL" id="LDJX01000002">
    <property type="protein sequence ID" value="KPM32878.1"/>
    <property type="molecule type" value="Genomic_DNA"/>
</dbReference>
<keyword evidence="3" id="KW-1185">Reference proteome</keyword>
<dbReference type="Pfam" id="PF13621">
    <property type="entry name" value="Cupin_8"/>
    <property type="match status" value="1"/>
</dbReference>